<evidence type="ECO:0000256" key="4">
    <source>
        <dbReference type="ARBA" id="ARBA00022691"/>
    </source>
</evidence>
<dbReference type="SUPFAM" id="SSF50249">
    <property type="entry name" value="Nucleic acid-binding proteins"/>
    <property type="match status" value="1"/>
</dbReference>
<dbReference type="CDD" id="cd02440">
    <property type="entry name" value="AdoMet_MTases"/>
    <property type="match status" value="1"/>
</dbReference>
<dbReference type="NCBIfam" id="TIGR00479">
    <property type="entry name" value="rumA"/>
    <property type="match status" value="1"/>
</dbReference>
<feature type="binding site" evidence="6">
    <location>
        <position position="424"/>
    </location>
    <ligand>
        <name>S-adenosyl-L-methionine</name>
        <dbReference type="ChEBI" id="CHEBI:59789"/>
    </ligand>
</feature>
<dbReference type="Gene3D" id="2.40.50.140">
    <property type="entry name" value="Nucleic acid-binding proteins"/>
    <property type="match status" value="1"/>
</dbReference>
<dbReference type="PROSITE" id="PS01231">
    <property type="entry name" value="TRMA_2"/>
    <property type="match status" value="1"/>
</dbReference>
<evidence type="ECO:0000313" key="10">
    <source>
        <dbReference type="EMBL" id="MBD2846665.1"/>
    </source>
</evidence>
<feature type="active site" description="Nucleophile" evidence="6">
    <location>
        <position position="520"/>
    </location>
</feature>
<dbReference type="EMBL" id="JACXIZ010000026">
    <property type="protein sequence ID" value="MBD2846665.1"/>
    <property type="molecule type" value="Genomic_DNA"/>
</dbReference>
<dbReference type="PROSITE" id="PS01230">
    <property type="entry name" value="TRMA_1"/>
    <property type="match status" value="1"/>
</dbReference>
<accession>A0A927BVT0</accession>
<dbReference type="InterPro" id="IPR012340">
    <property type="entry name" value="NA-bd_OB-fold"/>
</dbReference>
<protein>
    <submittedName>
        <fullName evidence="10">23S rRNA (Uracil(1939)-C(5))-methyltransferase RlmD</fullName>
        <ecNumber evidence="10">2.1.1.190</ecNumber>
    </submittedName>
</protein>
<comment type="caution">
    <text evidence="10">The sequence shown here is derived from an EMBL/GenBank/DDBJ whole genome shotgun (WGS) entry which is preliminary data.</text>
</comment>
<dbReference type="PANTHER" id="PTHR11061:SF45">
    <property type="match status" value="1"/>
</dbReference>
<dbReference type="PROSITE" id="PS51687">
    <property type="entry name" value="SAM_MT_RNA_M5U"/>
    <property type="match status" value="1"/>
</dbReference>
<dbReference type="InterPro" id="IPR010280">
    <property type="entry name" value="U5_MeTrfase_fam"/>
</dbReference>
<feature type="binding site" evidence="6">
    <location>
        <position position="445"/>
    </location>
    <ligand>
        <name>S-adenosyl-L-methionine</name>
        <dbReference type="ChEBI" id="CHEBI:59789"/>
    </ligand>
</feature>
<evidence type="ECO:0000256" key="8">
    <source>
        <dbReference type="SAM" id="MobiDB-lite"/>
    </source>
</evidence>
<name>A0A927BVT0_9BACL</name>
<sequence>MSRQGRPAGERAKTTPHSRPEARDIRAQGGGRDRDNGANGKDRAGHRAPGRRSDGGRTSDRESGPRSASPRAAGDLSDQRGSGHRAASRRPASGPSARGGAPNAHASAEEVRPGERIVVTIKRLGINGEGVGYYRRKAVFVGGALTGEVVRASVSEVRPTYIKAELDEIEKRSSQRAEPPCPVYGTCGGCQLQHLSYEGQLEAKTELVREALRRYTGLDELPVRPTLGMAQPWDYRNKAQLQLERQGGTLLAGLYETGSHAVVDIGDCPIQHPQVNAAAARIKDVLQQLRIPVQGERGARTGQDVVKTVVVRHGLRSDELQVTLVASGERLPQREALVRRLREALPQAVGIALNVQPRSTPLVFGERTVTLWGAETMRESLGELSFTLSPRAFFQLNPQQTVRLYEEVRAAAGLIGHELVVDAYSGTGTIALWLAPHAREVRGIETIPEAVRDAQAAAAGNGLTSASFHVGAAEELLPRWTREGVRPDVIVADPPRTGLDARFLEAVLQTRPRRFVYVSCNPSTLAKDCKELLDGGYRIASVQPVDMFPQTSHVEVVIGMQRKDT</sequence>
<keyword evidence="1" id="KW-0004">4Fe-4S</keyword>
<feature type="compositionally biased region" description="Low complexity" evidence="8">
    <location>
        <begin position="89"/>
        <end position="102"/>
    </location>
</feature>
<feature type="active site" evidence="7">
    <location>
        <position position="520"/>
    </location>
</feature>
<dbReference type="InterPro" id="IPR030390">
    <property type="entry name" value="MeTrfase_TrmA_AS"/>
</dbReference>
<evidence type="ECO:0000259" key="9">
    <source>
        <dbReference type="PROSITE" id="PS50926"/>
    </source>
</evidence>
<dbReference type="FunFam" id="3.40.50.150:FF:000009">
    <property type="entry name" value="23S rRNA (Uracil(1939)-C(5))-methyltransferase RlmD"/>
    <property type="match status" value="1"/>
</dbReference>
<dbReference type="EC" id="2.1.1.190" evidence="10"/>
<dbReference type="Pfam" id="PF01938">
    <property type="entry name" value="TRAM"/>
    <property type="match status" value="1"/>
</dbReference>
<dbReference type="Proteomes" id="UP000621560">
    <property type="component" value="Unassembled WGS sequence"/>
</dbReference>
<dbReference type="FunFam" id="2.40.50.1070:FF:000003">
    <property type="entry name" value="23S rRNA (Uracil-5-)-methyltransferase RumA"/>
    <property type="match status" value="1"/>
</dbReference>
<feature type="region of interest" description="Disordered" evidence="8">
    <location>
        <begin position="1"/>
        <end position="111"/>
    </location>
</feature>
<feature type="domain" description="TRAM" evidence="9">
    <location>
        <begin position="110"/>
        <end position="168"/>
    </location>
</feature>
<keyword evidence="5" id="KW-0411">Iron-sulfur</keyword>
<dbReference type="Gene3D" id="2.40.50.1070">
    <property type="match status" value="1"/>
</dbReference>
<dbReference type="GO" id="GO:0070475">
    <property type="term" value="P:rRNA base methylation"/>
    <property type="evidence" value="ECO:0007669"/>
    <property type="project" value="TreeGrafter"/>
</dbReference>
<evidence type="ECO:0000313" key="11">
    <source>
        <dbReference type="Proteomes" id="UP000621560"/>
    </source>
</evidence>
<dbReference type="Gene3D" id="3.40.50.150">
    <property type="entry name" value="Vaccinia Virus protein VP39"/>
    <property type="match status" value="1"/>
</dbReference>
<dbReference type="PANTHER" id="PTHR11061">
    <property type="entry name" value="RNA M5U METHYLTRANSFERASE"/>
    <property type="match status" value="1"/>
</dbReference>
<keyword evidence="4 6" id="KW-0949">S-adenosyl-L-methionine</keyword>
<evidence type="ECO:0000256" key="3">
    <source>
        <dbReference type="ARBA" id="ARBA00022679"/>
    </source>
</evidence>
<comment type="similarity">
    <text evidence="6">Belongs to the class I-like SAM-binding methyltransferase superfamily. RNA M5U methyltransferase family.</text>
</comment>
<dbReference type="GO" id="GO:0070041">
    <property type="term" value="F:rRNA (uridine-C5-)-methyltransferase activity"/>
    <property type="evidence" value="ECO:0007669"/>
    <property type="project" value="TreeGrafter"/>
</dbReference>
<dbReference type="FunFam" id="2.40.50.140:FF:000097">
    <property type="entry name" value="23S rRNA (uracil(1939)-C(5))-methyltransferase RlmD"/>
    <property type="match status" value="1"/>
</dbReference>
<dbReference type="InterPro" id="IPR030391">
    <property type="entry name" value="MeTrfase_TrmA_CS"/>
</dbReference>
<dbReference type="SUPFAM" id="SSF53335">
    <property type="entry name" value="S-adenosyl-L-methionine-dependent methyltransferases"/>
    <property type="match status" value="1"/>
</dbReference>
<dbReference type="PROSITE" id="PS50926">
    <property type="entry name" value="TRAM"/>
    <property type="match status" value="1"/>
</dbReference>
<evidence type="ECO:0000256" key="2">
    <source>
        <dbReference type="ARBA" id="ARBA00022603"/>
    </source>
</evidence>
<feature type="compositionally biased region" description="Basic and acidic residues" evidence="8">
    <location>
        <begin position="8"/>
        <end position="64"/>
    </location>
</feature>
<evidence type="ECO:0000256" key="5">
    <source>
        <dbReference type="ARBA" id="ARBA00023014"/>
    </source>
</evidence>
<dbReference type="InterPro" id="IPR002792">
    <property type="entry name" value="TRAM_dom"/>
</dbReference>
<keyword evidence="11" id="KW-1185">Reference proteome</keyword>
<gene>
    <name evidence="10" type="primary">rlmD</name>
    <name evidence="10" type="ORF">IDH44_15805</name>
</gene>
<evidence type="ECO:0000256" key="6">
    <source>
        <dbReference type="PROSITE-ProRule" id="PRU01024"/>
    </source>
</evidence>
<keyword evidence="3 6" id="KW-0808">Transferase</keyword>
<proteinExistence type="inferred from homology"/>
<dbReference type="Pfam" id="PF05958">
    <property type="entry name" value="tRNA_U5-meth_tr"/>
    <property type="match status" value="1"/>
</dbReference>
<keyword evidence="2 6" id="KW-0489">Methyltransferase</keyword>
<feature type="binding site" evidence="6">
    <location>
        <position position="493"/>
    </location>
    <ligand>
        <name>S-adenosyl-L-methionine</name>
        <dbReference type="ChEBI" id="CHEBI:59789"/>
    </ligand>
</feature>
<evidence type="ECO:0000256" key="1">
    <source>
        <dbReference type="ARBA" id="ARBA00022485"/>
    </source>
</evidence>
<keyword evidence="1" id="KW-0479">Metal-binding</keyword>
<dbReference type="InterPro" id="IPR029063">
    <property type="entry name" value="SAM-dependent_MTases_sf"/>
</dbReference>
<reference evidence="10" key="1">
    <citation type="submission" date="2020-09" db="EMBL/GenBank/DDBJ databases">
        <title>A novel bacterium of genus Paenibacillus, isolated from South China Sea.</title>
        <authorList>
            <person name="Huang H."/>
            <person name="Mo K."/>
            <person name="Hu Y."/>
        </authorList>
    </citation>
    <scope>NUCLEOTIDE SEQUENCE</scope>
    <source>
        <strain evidence="10">IB182496</strain>
    </source>
</reference>
<feature type="binding site" evidence="6">
    <location>
        <position position="395"/>
    </location>
    <ligand>
        <name>S-adenosyl-L-methionine</name>
        <dbReference type="ChEBI" id="CHEBI:59789"/>
    </ligand>
</feature>
<keyword evidence="1" id="KW-0408">Iron</keyword>
<dbReference type="AlphaFoldDB" id="A0A927BVT0"/>
<dbReference type="GO" id="GO:0051539">
    <property type="term" value="F:4 iron, 4 sulfur cluster binding"/>
    <property type="evidence" value="ECO:0007669"/>
    <property type="project" value="UniProtKB-KW"/>
</dbReference>
<organism evidence="10 11">
    <name type="scientific">Paenibacillus sabuli</name>
    <dbReference type="NCBI Taxonomy" id="2772509"/>
    <lineage>
        <taxon>Bacteria</taxon>
        <taxon>Bacillati</taxon>
        <taxon>Bacillota</taxon>
        <taxon>Bacilli</taxon>
        <taxon>Bacillales</taxon>
        <taxon>Paenibacillaceae</taxon>
        <taxon>Paenibacillus</taxon>
    </lineage>
</organism>
<evidence type="ECO:0000256" key="7">
    <source>
        <dbReference type="PROSITE-ProRule" id="PRU10015"/>
    </source>
</evidence>